<dbReference type="PANTHER" id="PTHR47389">
    <property type="entry name" value="OS09G0436400 PROTEIN"/>
    <property type="match status" value="1"/>
</dbReference>
<dbReference type="Pfam" id="PF00595">
    <property type="entry name" value="PDZ"/>
    <property type="match status" value="1"/>
</dbReference>
<dbReference type="Proteomes" id="UP000324897">
    <property type="component" value="Unassembled WGS sequence"/>
</dbReference>
<evidence type="ECO:0000313" key="5">
    <source>
        <dbReference type="Proteomes" id="UP000324897"/>
    </source>
</evidence>
<dbReference type="Gramene" id="TVU22446">
    <property type="protein sequence ID" value="TVU22446"/>
    <property type="gene ID" value="EJB05_32142"/>
</dbReference>
<feature type="non-terminal residue" evidence="4">
    <location>
        <position position="1"/>
    </location>
</feature>
<dbReference type="SUPFAM" id="SSF50494">
    <property type="entry name" value="Trypsin-like serine proteases"/>
    <property type="match status" value="1"/>
</dbReference>
<accession>A0A5J9UFY7</accession>
<dbReference type="InterPro" id="IPR036034">
    <property type="entry name" value="PDZ_sf"/>
</dbReference>
<sequence length="539" mass="61144">TGASDHKSESERGLRSSPRPASLNRASADEDRFHIFEFVAVLDARRRPLRMDAEVQVSKTMELSAQADQSAYNLRMRKDDSVAMQRRAEFARLKERQNQRRKRRKEAETLKQKEIREFAEDTWRSIKNIMDRLPDYEEEDFDNRTEVINADTSAAIKMEDWRPYFSSPDIGTFKTTLKGANWEVEKLVLQVAPSVVALQSKVGEADHFFCSGTVVESDKETHTIVTVANLVKSPDTYEVADDLKINVYFHNNETCEGKLVYHDFYHNICLIQIQSPVHLLEKGFSSNIDAIHFGKSCSRDVVTLGRDKDIHMLVISTGKIIPKCSKLDCEELVVSTCRISKAEVGGPLMNFDGDLIGMNYYHTNETPFIPGFIVLKFLQQYALFRKVVRPSHGLRVRTLYAEGCNAFEKMQINFRGATGVIIEKIDEQSPAKASGLKEGDIINRVNGVYFSSAVELAAILLDIGARYLSDLPILGQLDDSNKMAIQIKFGLLGCKREKAIVVDKFTSNGLNRWPFPKPIIVQQYINGKKASEEWYTMES</sequence>
<dbReference type="Pfam" id="PF13365">
    <property type="entry name" value="Trypsin_2"/>
    <property type="match status" value="1"/>
</dbReference>
<evidence type="ECO:0000256" key="2">
    <source>
        <dbReference type="SAM" id="MobiDB-lite"/>
    </source>
</evidence>
<dbReference type="InterPro" id="IPR009003">
    <property type="entry name" value="Peptidase_S1_PA"/>
</dbReference>
<keyword evidence="5" id="KW-1185">Reference proteome</keyword>
<dbReference type="Gene3D" id="2.40.10.120">
    <property type="match status" value="1"/>
</dbReference>
<feature type="region of interest" description="Disordered" evidence="2">
    <location>
        <begin position="1"/>
        <end position="26"/>
    </location>
</feature>
<dbReference type="Gene3D" id="2.30.42.10">
    <property type="match status" value="1"/>
</dbReference>
<organism evidence="4 5">
    <name type="scientific">Eragrostis curvula</name>
    <name type="common">weeping love grass</name>
    <dbReference type="NCBI Taxonomy" id="38414"/>
    <lineage>
        <taxon>Eukaryota</taxon>
        <taxon>Viridiplantae</taxon>
        <taxon>Streptophyta</taxon>
        <taxon>Embryophyta</taxon>
        <taxon>Tracheophyta</taxon>
        <taxon>Spermatophyta</taxon>
        <taxon>Magnoliopsida</taxon>
        <taxon>Liliopsida</taxon>
        <taxon>Poales</taxon>
        <taxon>Poaceae</taxon>
        <taxon>PACMAD clade</taxon>
        <taxon>Chloridoideae</taxon>
        <taxon>Eragrostideae</taxon>
        <taxon>Eragrostidinae</taxon>
        <taxon>Eragrostis</taxon>
    </lineage>
</organism>
<protein>
    <recommendedName>
        <fullName evidence="3">PDZ domain-containing protein</fullName>
    </recommendedName>
</protein>
<name>A0A5J9UFY7_9POAL</name>
<gene>
    <name evidence="4" type="ORF">EJB05_32142</name>
</gene>
<reference evidence="4 5" key="1">
    <citation type="journal article" date="2019" name="Sci. Rep.">
        <title>A high-quality genome of Eragrostis curvula grass provides insights into Poaceae evolution and supports new strategies to enhance forage quality.</title>
        <authorList>
            <person name="Carballo J."/>
            <person name="Santos B.A.C.M."/>
            <person name="Zappacosta D."/>
            <person name="Garbus I."/>
            <person name="Selva J.P."/>
            <person name="Gallo C.A."/>
            <person name="Diaz A."/>
            <person name="Albertini E."/>
            <person name="Caccamo M."/>
            <person name="Echenique V."/>
        </authorList>
    </citation>
    <scope>NUCLEOTIDE SEQUENCE [LARGE SCALE GENOMIC DNA]</scope>
    <source>
        <strain evidence="5">cv. Victoria</strain>
        <tissue evidence="4">Leaf</tissue>
    </source>
</reference>
<dbReference type="InterPro" id="IPR001940">
    <property type="entry name" value="Peptidase_S1C"/>
</dbReference>
<dbReference type="PROSITE" id="PS50106">
    <property type="entry name" value="PDZ"/>
    <property type="match status" value="1"/>
</dbReference>
<dbReference type="EMBL" id="RWGY01000026">
    <property type="protein sequence ID" value="TVU22446.1"/>
    <property type="molecule type" value="Genomic_DNA"/>
</dbReference>
<evidence type="ECO:0000313" key="4">
    <source>
        <dbReference type="EMBL" id="TVU22446.1"/>
    </source>
</evidence>
<proteinExistence type="inferred from homology"/>
<dbReference type="GO" id="GO:0004252">
    <property type="term" value="F:serine-type endopeptidase activity"/>
    <property type="evidence" value="ECO:0007669"/>
    <property type="project" value="InterPro"/>
</dbReference>
<dbReference type="GO" id="GO:0006508">
    <property type="term" value="P:proteolysis"/>
    <property type="evidence" value="ECO:0007669"/>
    <property type="project" value="InterPro"/>
</dbReference>
<comment type="similarity">
    <text evidence="1">Belongs to the peptidase S1C family.</text>
</comment>
<dbReference type="InterPro" id="IPR001478">
    <property type="entry name" value="PDZ"/>
</dbReference>
<feature type="compositionally biased region" description="Basic and acidic residues" evidence="2">
    <location>
        <begin position="1"/>
        <end position="14"/>
    </location>
</feature>
<evidence type="ECO:0000259" key="3">
    <source>
        <dbReference type="PROSITE" id="PS50106"/>
    </source>
</evidence>
<dbReference type="SUPFAM" id="SSF50156">
    <property type="entry name" value="PDZ domain-like"/>
    <property type="match status" value="1"/>
</dbReference>
<dbReference type="PRINTS" id="PR00834">
    <property type="entry name" value="PROTEASES2C"/>
</dbReference>
<feature type="domain" description="PDZ" evidence="3">
    <location>
        <begin position="419"/>
        <end position="456"/>
    </location>
</feature>
<dbReference type="PANTHER" id="PTHR47389:SF5">
    <property type="entry name" value="OS09G0436700 PROTEIN"/>
    <property type="match status" value="1"/>
</dbReference>
<evidence type="ECO:0000256" key="1">
    <source>
        <dbReference type="ARBA" id="ARBA00010541"/>
    </source>
</evidence>
<dbReference type="AlphaFoldDB" id="A0A5J9UFY7"/>
<dbReference type="OrthoDB" id="4217619at2759"/>
<comment type="caution">
    <text evidence="4">The sequence shown here is derived from an EMBL/GenBank/DDBJ whole genome shotgun (WGS) entry which is preliminary data.</text>
</comment>